<evidence type="ECO:0000313" key="2">
    <source>
        <dbReference type="EMBL" id="KXU04229.1"/>
    </source>
</evidence>
<protein>
    <submittedName>
        <fullName evidence="2">Tellurite resistance protein TehB</fullName>
    </submittedName>
</protein>
<dbReference type="Proteomes" id="UP000070353">
    <property type="component" value="Unassembled WGS sequence"/>
</dbReference>
<reference evidence="2 3" key="1">
    <citation type="submission" date="2016-01" db="EMBL/GenBank/DDBJ databases">
        <title>Highly variable Streptococcus oralis are common among viridans streptococci isolated from primates.</title>
        <authorList>
            <person name="Denapaite D."/>
            <person name="Rieger M."/>
            <person name="Koendgen S."/>
            <person name="Brueckner R."/>
            <person name="Ochigava I."/>
            <person name="Kappeler P."/>
            <person name="Maetz-Rensing K."/>
            <person name="Leendertz F."/>
            <person name="Hakenbeck R."/>
        </authorList>
    </citation>
    <scope>NUCLEOTIDE SEQUENCE [LARGE SCALE GENOMIC DNA]</scope>
    <source>
        <strain evidence="2 3">DD24</strain>
    </source>
</reference>
<comment type="caution">
    <text evidence="2">The sequence shown here is derived from an EMBL/GenBank/DDBJ whole genome shotgun (WGS) entry which is preliminary data.</text>
</comment>
<dbReference type="EMBL" id="LQZB01000149">
    <property type="protein sequence ID" value="KXU04229.1"/>
    <property type="molecule type" value="Genomic_DNA"/>
</dbReference>
<dbReference type="InterPro" id="IPR015985">
    <property type="entry name" value="TehB-like_dom"/>
</dbReference>
<proteinExistence type="predicted"/>
<feature type="domain" description="Tellurite resistance methyltransferase TehB-like" evidence="1">
    <location>
        <begin position="2"/>
        <end position="38"/>
    </location>
</feature>
<dbReference type="Pfam" id="PF03848">
    <property type="entry name" value="TehB"/>
    <property type="match status" value="1"/>
</dbReference>
<gene>
    <name evidence="2" type="ORF">SORDD24_01382</name>
</gene>
<evidence type="ECO:0000259" key="1">
    <source>
        <dbReference type="Pfam" id="PF03848"/>
    </source>
</evidence>
<organism evidence="2 3">
    <name type="scientific">Streptococcus oralis</name>
    <dbReference type="NCBI Taxonomy" id="1303"/>
    <lineage>
        <taxon>Bacteria</taxon>
        <taxon>Bacillati</taxon>
        <taxon>Bacillota</taxon>
        <taxon>Bacilli</taxon>
        <taxon>Lactobacillales</taxon>
        <taxon>Streptococcaceae</taxon>
        <taxon>Streptococcus</taxon>
    </lineage>
</organism>
<sequence>MADYYKDWDLVKYNENPGHLHRRDENGNRIQLRFATMLAKKIK</sequence>
<dbReference type="AlphaFoldDB" id="A0A139QNV5"/>
<evidence type="ECO:0000313" key="3">
    <source>
        <dbReference type="Proteomes" id="UP000070353"/>
    </source>
</evidence>
<accession>A0A139QNV5</accession>
<name>A0A139QNV5_STROR</name>